<comment type="subcellular location">
    <subcellularLocation>
        <location evidence="1">Endoplasmic reticulum membrane</location>
        <topology evidence="1">Single-pass membrane protein</topology>
        <orientation evidence="1">Cytoplasmic side</orientation>
    </subcellularLocation>
    <subcellularLocation>
        <location evidence="11">Microsome membrane</location>
        <topology evidence="11">Single-pass membrane protein</topology>
        <orientation evidence="11">Cytoplasmic side</orientation>
    </subcellularLocation>
</comment>
<dbReference type="PANTHER" id="PTHR19359:SF150">
    <property type="entry name" value="CYTOCHROME B5"/>
    <property type="match status" value="1"/>
</dbReference>
<keyword evidence="9" id="KW-0408">Iron</keyword>
<evidence type="ECO:0000256" key="4">
    <source>
        <dbReference type="ARBA" id="ARBA00022692"/>
    </source>
</evidence>
<evidence type="ECO:0000256" key="11">
    <source>
        <dbReference type="ARBA" id="ARBA00037877"/>
    </source>
</evidence>
<keyword evidence="6" id="KW-0256">Endoplasmic reticulum</keyword>
<evidence type="ECO:0000256" key="10">
    <source>
        <dbReference type="ARBA" id="ARBA00023136"/>
    </source>
</evidence>
<dbReference type="Gene3D" id="3.10.120.10">
    <property type="entry name" value="Cytochrome b5-like heme/steroid binding domain"/>
    <property type="match status" value="1"/>
</dbReference>
<dbReference type="InterPro" id="IPR001199">
    <property type="entry name" value="Cyt_B5-like_heme/steroid-bd"/>
</dbReference>
<evidence type="ECO:0000313" key="15">
    <source>
        <dbReference type="EMBL" id="CZR52479.1"/>
    </source>
</evidence>
<dbReference type="STRING" id="576137.A0A1L7WI79"/>
<reference evidence="15 16" key="1">
    <citation type="submission" date="2016-03" db="EMBL/GenBank/DDBJ databases">
        <authorList>
            <person name="Ploux O."/>
        </authorList>
    </citation>
    <scope>NUCLEOTIDE SEQUENCE [LARGE SCALE GENOMIC DNA]</scope>
    <source>
        <strain evidence="15 16">UAMH 11012</strain>
    </source>
</reference>
<sequence>MALREIARSEVYQHNTKHDLWLIVNGKVYDVTRFSSSHPGGEEVLVDSAGVDASNPFEDVGHSEEARNILQGLQIGILKSKGDTHVEEEAATLGARISSYLNSYLLSFWLFVIGLLFVVNRFIPPVGTLEVVH</sequence>
<protein>
    <submittedName>
        <fullName evidence="15">Related cytochrome b5 2</fullName>
    </submittedName>
</protein>
<evidence type="ECO:0000256" key="1">
    <source>
        <dbReference type="ARBA" id="ARBA00004131"/>
    </source>
</evidence>
<name>A0A1L7WI79_9HELO</name>
<keyword evidence="16" id="KW-1185">Reference proteome</keyword>
<keyword evidence="2" id="KW-0813">Transport</keyword>
<keyword evidence="13" id="KW-1133">Transmembrane helix</keyword>
<evidence type="ECO:0000256" key="8">
    <source>
        <dbReference type="ARBA" id="ARBA00022982"/>
    </source>
</evidence>
<keyword evidence="8" id="KW-0249">Electron transport</keyword>
<keyword evidence="5" id="KW-0479">Metal-binding</keyword>
<dbReference type="PANTHER" id="PTHR19359">
    <property type="entry name" value="CYTOCHROME B5"/>
    <property type="match status" value="1"/>
</dbReference>
<feature type="domain" description="Cytochrome b5 heme-binding" evidence="14">
    <location>
        <begin position="3"/>
        <end position="79"/>
    </location>
</feature>
<evidence type="ECO:0000313" key="16">
    <source>
        <dbReference type="Proteomes" id="UP000184330"/>
    </source>
</evidence>
<keyword evidence="7" id="KW-0492">Microsome</keyword>
<dbReference type="EMBL" id="FJOG01000002">
    <property type="protein sequence ID" value="CZR52479.1"/>
    <property type="molecule type" value="Genomic_DNA"/>
</dbReference>
<dbReference type="Proteomes" id="UP000184330">
    <property type="component" value="Unassembled WGS sequence"/>
</dbReference>
<dbReference type="SUPFAM" id="SSF55856">
    <property type="entry name" value="Cytochrome b5-like heme/steroid binding domain"/>
    <property type="match status" value="1"/>
</dbReference>
<evidence type="ECO:0000256" key="12">
    <source>
        <dbReference type="ARBA" id="ARBA00038168"/>
    </source>
</evidence>
<evidence type="ECO:0000259" key="14">
    <source>
        <dbReference type="PROSITE" id="PS50255"/>
    </source>
</evidence>
<evidence type="ECO:0000256" key="7">
    <source>
        <dbReference type="ARBA" id="ARBA00022848"/>
    </source>
</evidence>
<gene>
    <name evidence="15" type="ORF">PAC_02356</name>
</gene>
<evidence type="ECO:0000256" key="9">
    <source>
        <dbReference type="ARBA" id="ARBA00023004"/>
    </source>
</evidence>
<dbReference type="PRINTS" id="PR00363">
    <property type="entry name" value="CYTOCHROMEB5"/>
</dbReference>
<dbReference type="InterPro" id="IPR050668">
    <property type="entry name" value="Cytochrome_b5"/>
</dbReference>
<proteinExistence type="inferred from homology"/>
<organism evidence="15 16">
    <name type="scientific">Phialocephala subalpina</name>
    <dbReference type="NCBI Taxonomy" id="576137"/>
    <lineage>
        <taxon>Eukaryota</taxon>
        <taxon>Fungi</taxon>
        <taxon>Dikarya</taxon>
        <taxon>Ascomycota</taxon>
        <taxon>Pezizomycotina</taxon>
        <taxon>Leotiomycetes</taxon>
        <taxon>Helotiales</taxon>
        <taxon>Mollisiaceae</taxon>
        <taxon>Phialocephala</taxon>
        <taxon>Phialocephala fortinii species complex</taxon>
    </lineage>
</organism>
<dbReference type="Pfam" id="PF00173">
    <property type="entry name" value="Cyt-b5"/>
    <property type="match status" value="1"/>
</dbReference>
<keyword evidence="4 13" id="KW-0812">Transmembrane</keyword>
<evidence type="ECO:0000256" key="3">
    <source>
        <dbReference type="ARBA" id="ARBA00022617"/>
    </source>
</evidence>
<evidence type="ECO:0000256" key="13">
    <source>
        <dbReference type="SAM" id="Phobius"/>
    </source>
</evidence>
<dbReference type="GO" id="GO:0046872">
    <property type="term" value="F:metal ion binding"/>
    <property type="evidence" value="ECO:0007669"/>
    <property type="project" value="UniProtKB-KW"/>
</dbReference>
<evidence type="ECO:0000256" key="6">
    <source>
        <dbReference type="ARBA" id="ARBA00022824"/>
    </source>
</evidence>
<evidence type="ECO:0000256" key="2">
    <source>
        <dbReference type="ARBA" id="ARBA00022448"/>
    </source>
</evidence>
<keyword evidence="10 13" id="KW-0472">Membrane</keyword>
<dbReference type="FunFam" id="3.10.120.10:FF:000002">
    <property type="entry name" value="Cytochrome b5 type B"/>
    <property type="match status" value="1"/>
</dbReference>
<dbReference type="SMART" id="SM01117">
    <property type="entry name" value="Cyt-b5"/>
    <property type="match status" value="1"/>
</dbReference>
<dbReference type="OrthoDB" id="260519at2759"/>
<dbReference type="PROSITE" id="PS50255">
    <property type="entry name" value="CYTOCHROME_B5_2"/>
    <property type="match status" value="1"/>
</dbReference>
<keyword evidence="3" id="KW-0349">Heme</keyword>
<dbReference type="AlphaFoldDB" id="A0A1L7WI79"/>
<dbReference type="GO" id="GO:0005789">
    <property type="term" value="C:endoplasmic reticulum membrane"/>
    <property type="evidence" value="ECO:0007669"/>
    <property type="project" value="UniProtKB-SubCell"/>
</dbReference>
<evidence type="ECO:0000256" key="5">
    <source>
        <dbReference type="ARBA" id="ARBA00022723"/>
    </source>
</evidence>
<comment type="similarity">
    <text evidence="12">Belongs to the cytochrome b5 family.</text>
</comment>
<dbReference type="GO" id="GO:0020037">
    <property type="term" value="F:heme binding"/>
    <property type="evidence" value="ECO:0007669"/>
    <property type="project" value="TreeGrafter"/>
</dbReference>
<accession>A0A1L7WI79</accession>
<dbReference type="InterPro" id="IPR036400">
    <property type="entry name" value="Cyt_B5-like_heme/steroid_sf"/>
</dbReference>
<feature type="transmembrane region" description="Helical" evidence="13">
    <location>
        <begin position="104"/>
        <end position="123"/>
    </location>
</feature>